<dbReference type="PANTHER" id="PTHR43625:SF40">
    <property type="entry name" value="ALDO-KETO REDUCTASE YAKC [NADP(+)]"/>
    <property type="match status" value="1"/>
</dbReference>
<dbReference type="Pfam" id="PF00248">
    <property type="entry name" value="Aldo_ket_red"/>
    <property type="match status" value="1"/>
</dbReference>
<proteinExistence type="predicted"/>
<dbReference type="Gene3D" id="3.20.20.100">
    <property type="entry name" value="NADP-dependent oxidoreductase domain"/>
    <property type="match status" value="1"/>
</dbReference>
<feature type="domain" description="NADP-dependent oxidoreductase" evidence="2">
    <location>
        <begin position="2"/>
        <end position="215"/>
    </location>
</feature>
<sequence length="221" mass="24094">MINKVLKTNTNIFLASKIGADPNPNGKIPIKLAQRPEDLRKSIENNLRSLGLDAGPSMVSPEGNQVVDIDDQMATMIDFRNEGKIGAIGLSGVTLDVFKRAVPAEIAAVQNVYSLISREFERLLVACSDHKVAWIPFFPFGGNVPGWPKVSEHQEVIKIAQRLSLTPSQVGLSWLLQHAPNIFLIPETANIEHLQENINVSSIVLDDTAIANLNDLAGISN</sequence>
<gene>
    <name evidence="3" type="ORF">SAMN05443550_10435</name>
</gene>
<dbReference type="InterPro" id="IPR023210">
    <property type="entry name" value="NADP_OxRdtase_dom"/>
</dbReference>
<protein>
    <submittedName>
        <fullName evidence="3">Predicted oxidoreductase</fullName>
    </submittedName>
</protein>
<dbReference type="GO" id="GO:0005737">
    <property type="term" value="C:cytoplasm"/>
    <property type="evidence" value="ECO:0007669"/>
    <property type="project" value="TreeGrafter"/>
</dbReference>
<accession>A0A1H4CGN0</accession>
<organism evidence="3 4">
    <name type="scientific">Pedobacter hartonius</name>
    <dbReference type="NCBI Taxonomy" id="425514"/>
    <lineage>
        <taxon>Bacteria</taxon>
        <taxon>Pseudomonadati</taxon>
        <taxon>Bacteroidota</taxon>
        <taxon>Sphingobacteriia</taxon>
        <taxon>Sphingobacteriales</taxon>
        <taxon>Sphingobacteriaceae</taxon>
        <taxon>Pedobacter</taxon>
    </lineage>
</organism>
<dbReference type="GO" id="GO:0016491">
    <property type="term" value="F:oxidoreductase activity"/>
    <property type="evidence" value="ECO:0007669"/>
    <property type="project" value="UniProtKB-KW"/>
</dbReference>
<keyword evidence="4" id="KW-1185">Reference proteome</keyword>
<evidence type="ECO:0000313" key="4">
    <source>
        <dbReference type="Proteomes" id="UP000198850"/>
    </source>
</evidence>
<dbReference type="AlphaFoldDB" id="A0A1H4CGN0"/>
<dbReference type="InterPro" id="IPR050791">
    <property type="entry name" value="Aldo-Keto_reductase"/>
</dbReference>
<evidence type="ECO:0000256" key="1">
    <source>
        <dbReference type="ARBA" id="ARBA00023002"/>
    </source>
</evidence>
<evidence type="ECO:0000313" key="3">
    <source>
        <dbReference type="EMBL" id="SEA59212.1"/>
    </source>
</evidence>
<name>A0A1H4CGN0_9SPHI</name>
<keyword evidence="1" id="KW-0560">Oxidoreductase</keyword>
<dbReference type="STRING" id="425514.SAMN05443550_10435"/>
<dbReference type="InterPro" id="IPR036812">
    <property type="entry name" value="NAD(P)_OxRdtase_dom_sf"/>
</dbReference>
<reference evidence="3 4" key="1">
    <citation type="submission" date="2016-10" db="EMBL/GenBank/DDBJ databases">
        <authorList>
            <person name="de Groot N.N."/>
        </authorList>
    </citation>
    <scope>NUCLEOTIDE SEQUENCE [LARGE SCALE GENOMIC DNA]</scope>
    <source>
        <strain evidence="3 4">DSM 19033</strain>
    </source>
</reference>
<evidence type="ECO:0000259" key="2">
    <source>
        <dbReference type="Pfam" id="PF00248"/>
    </source>
</evidence>
<dbReference type="SUPFAM" id="SSF51430">
    <property type="entry name" value="NAD(P)-linked oxidoreductase"/>
    <property type="match status" value="1"/>
</dbReference>
<dbReference type="PANTHER" id="PTHR43625">
    <property type="entry name" value="AFLATOXIN B1 ALDEHYDE REDUCTASE"/>
    <property type="match status" value="1"/>
</dbReference>
<dbReference type="EMBL" id="FNRA01000004">
    <property type="protein sequence ID" value="SEA59212.1"/>
    <property type="molecule type" value="Genomic_DNA"/>
</dbReference>
<dbReference type="Proteomes" id="UP000198850">
    <property type="component" value="Unassembled WGS sequence"/>
</dbReference>